<dbReference type="EMBL" id="NTJZ01000019">
    <property type="protein sequence ID" value="PDH32273.1"/>
    <property type="molecule type" value="Genomic_DNA"/>
</dbReference>
<gene>
    <name evidence="1" type="ORF">CNF02_12525</name>
</gene>
<evidence type="ECO:0000313" key="2">
    <source>
        <dbReference type="Proteomes" id="UP000219329"/>
    </source>
</evidence>
<comment type="caution">
    <text evidence="1">The sequence shown here is derived from an EMBL/GenBank/DDBJ whole genome shotgun (WGS) entry which is preliminary data.</text>
</comment>
<evidence type="ECO:0000313" key="1">
    <source>
        <dbReference type="EMBL" id="PDH32273.1"/>
    </source>
</evidence>
<dbReference type="AlphaFoldDB" id="A0A2A5W7L4"/>
<dbReference type="Proteomes" id="UP000219329">
    <property type="component" value="Unassembled WGS sequence"/>
</dbReference>
<organism evidence="1 2">
    <name type="scientific">OM182 bacterium MED-G28</name>
    <dbReference type="NCBI Taxonomy" id="1986256"/>
    <lineage>
        <taxon>Bacteria</taxon>
        <taxon>Pseudomonadati</taxon>
        <taxon>Pseudomonadota</taxon>
        <taxon>Gammaproteobacteria</taxon>
        <taxon>OMG group</taxon>
        <taxon>OM182 clade</taxon>
    </lineage>
</organism>
<accession>A0A2A5W7L4</accession>
<reference evidence="1 2" key="1">
    <citation type="submission" date="2017-08" db="EMBL/GenBank/DDBJ databases">
        <title>Fine stratification of microbial communities through a metagenomic profile of the photic zone.</title>
        <authorList>
            <person name="Haro-Moreno J.M."/>
            <person name="Lopez-Perez M."/>
            <person name="De La Torre J."/>
            <person name="Picazo A."/>
            <person name="Camacho A."/>
            <person name="Rodriguez-Valera F."/>
        </authorList>
    </citation>
    <scope>NUCLEOTIDE SEQUENCE [LARGE SCALE GENOMIC DNA]</scope>
    <source>
        <strain evidence="1">MED-G28</strain>
    </source>
</reference>
<proteinExistence type="predicted"/>
<sequence>MDSVSGSDERAAGKLAATLKYIDEASEIEFVNLILAEAFVQNNMYRGAMEPAWTSGGGTPGVGSAS</sequence>
<protein>
    <submittedName>
        <fullName evidence="1">Uncharacterized protein</fullName>
    </submittedName>
</protein>
<name>A0A2A5W7L4_9GAMM</name>